<dbReference type="PANTHER" id="PTHR43393:SF3">
    <property type="entry name" value="LYSINE DECARBOXYLASE-LIKE PROTEIN"/>
    <property type="match status" value="1"/>
</dbReference>
<name>X1A222_9ZZZZ</name>
<dbReference type="InterPro" id="IPR005268">
    <property type="entry name" value="CHP00725"/>
</dbReference>
<dbReference type="SUPFAM" id="SSF102405">
    <property type="entry name" value="MCP/YpsA-like"/>
    <property type="match status" value="1"/>
</dbReference>
<comment type="caution">
    <text evidence="1">The sequence shown here is derived from an EMBL/GenBank/DDBJ whole genome shotgun (WGS) entry which is preliminary data.</text>
</comment>
<dbReference type="Gene3D" id="3.40.50.450">
    <property type="match status" value="1"/>
</dbReference>
<organism evidence="1">
    <name type="scientific">marine sediment metagenome</name>
    <dbReference type="NCBI Taxonomy" id="412755"/>
    <lineage>
        <taxon>unclassified sequences</taxon>
        <taxon>metagenomes</taxon>
        <taxon>ecological metagenomes</taxon>
    </lineage>
</organism>
<accession>X1A222</accession>
<dbReference type="Pfam" id="PF18306">
    <property type="entry name" value="LDcluster4"/>
    <property type="match status" value="1"/>
</dbReference>
<dbReference type="InterPro" id="IPR052341">
    <property type="entry name" value="LOG_family_nucleotidases"/>
</dbReference>
<reference evidence="1" key="1">
    <citation type="journal article" date="2014" name="Front. Microbiol.">
        <title>High frequency of phylogenetically diverse reductive dehalogenase-homologous genes in deep subseafloor sedimentary metagenomes.</title>
        <authorList>
            <person name="Kawai M."/>
            <person name="Futagami T."/>
            <person name="Toyoda A."/>
            <person name="Takaki Y."/>
            <person name="Nishi S."/>
            <person name="Hori S."/>
            <person name="Arai W."/>
            <person name="Tsubouchi T."/>
            <person name="Morono Y."/>
            <person name="Uchiyama I."/>
            <person name="Ito T."/>
            <person name="Fujiyama A."/>
            <person name="Inagaki F."/>
            <person name="Takami H."/>
        </authorList>
    </citation>
    <scope>NUCLEOTIDE SEQUENCE</scope>
    <source>
        <strain evidence="1">Expedition CK06-06</strain>
    </source>
</reference>
<dbReference type="InterPro" id="IPR041164">
    <property type="entry name" value="LDcluster4"/>
</dbReference>
<dbReference type="GO" id="GO:0005829">
    <property type="term" value="C:cytosol"/>
    <property type="evidence" value="ECO:0007669"/>
    <property type="project" value="TreeGrafter"/>
</dbReference>
<dbReference type="EMBL" id="BART01001326">
    <property type="protein sequence ID" value="GAG66828.1"/>
    <property type="molecule type" value="Genomic_DNA"/>
</dbReference>
<evidence type="ECO:0008006" key="2">
    <source>
        <dbReference type="Google" id="ProtNLM"/>
    </source>
</evidence>
<evidence type="ECO:0000313" key="1">
    <source>
        <dbReference type="EMBL" id="GAG66828.1"/>
    </source>
</evidence>
<protein>
    <recommendedName>
        <fullName evidence="2">TIGR00725 family protein</fullName>
    </recommendedName>
</protein>
<dbReference type="AlphaFoldDB" id="X1A222"/>
<dbReference type="PANTHER" id="PTHR43393">
    <property type="entry name" value="CYTOKININ RIBOSIDE 5'-MONOPHOSPHATE PHOSPHORIBOHYDROLASE"/>
    <property type="match status" value="1"/>
</dbReference>
<gene>
    <name evidence="1" type="ORF">S01H4_04812</name>
</gene>
<sequence length="164" mass="17589">MGGGEIVNAGDYEVARRLGGLIAKEGWILLNGGRASGIMEASARGAKENGGLTIGILPGNDPAWASEYTDIPILTGIGLARNYINVLTSKVIVALPGRTGTISEISLALNIGKKVISLNFDLGPLFKNYEEEKQLIYAKQPEKVIDLIKRILKSDFDKEVGKHV</sequence>
<dbReference type="NCBIfam" id="TIGR00725">
    <property type="entry name" value="TIGR00725 family protein"/>
    <property type="match status" value="1"/>
</dbReference>
<proteinExistence type="predicted"/>